<dbReference type="PANTHER" id="PTHR11706">
    <property type="entry name" value="SOLUTE CARRIER PROTEIN FAMILY 11 MEMBER"/>
    <property type="match status" value="1"/>
</dbReference>
<feature type="transmembrane region" description="Helical" evidence="7">
    <location>
        <begin position="321"/>
        <end position="340"/>
    </location>
</feature>
<dbReference type="GO" id="GO:0005886">
    <property type="term" value="C:plasma membrane"/>
    <property type="evidence" value="ECO:0007669"/>
    <property type="project" value="TreeGrafter"/>
</dbReference>
<name>A0A1R1MMS7_9BACT</name>
<feature type="transmembrane region" description="Helical" evidence="7">
    <location>
        <begin position="109"/>
        <end position="134"/>
    </location>
</feature>
<evidence type="ECO:0000256" key="4">
    <source>
        <dbReference type="ARBA" id="ARBA00022847"/>
    </source>
</evidence>
<dbReference type="GO" id="GO:0034755">
    <property type="term" value="P:iron ion transmembrane transport"/>
    <property type="evidence" value="ECO:0007669"/>
    <property type="project" value="TreeGrafter"/>
</dbReference>
<proteinExistence type="predicted"/>
<evidence type="ECO:0000256" key="6">
    <source>
        <dbReference type="ARBA" id="ARBA00023136"/>
    </source>
</evidence>
<accession>A0A1R1MMS7</accession>
<comment type="caution">
    <text evidence="8">The sequence shown here is derived from an EMBL/GenBank/DDBJ whole genome shotgun (WGS) entry which is preliminary data.</text>
</comment>
<evidence type="ECO:0000313" key="9">
    <source>
        <dbReference type="Proteomes" id="UP000187408"/>
    </source>
</evidence>
<feature type="transmembrane region" description="Helical" evidence="7">
    <location>
        <begin position="275"/>
        <end position="301"/>
    </location>
</feature>
<dbReference type="GO" id="GO:0005384">
    <property type="term" value="F:manganese ion transmembrane transporter activity"/>
    <property type="evidence" value="ECO:0007669"/>
    <property type="project" value="TreeGrafter"/>
</dbReference>
<evidence type="ECO:0000256" key="2">
    <source>
        <dbReference type="ARBA" id="ARBA00022448"/>
    </source>
</evidence>
<protein>
    <submittedName>
        <fullName evidence="8">Mn transporter</fullName>
    </submittedName>
</protein>
<dbReference type="Proteomes" id="UP000187408">
    <property type="component" value="Unassembled WGS sequence"/>
</dbReference>
<dbReference type="GO" id="GO:0015293">
    <property type="term" value="F:symporter activity"/>
    <property type="evidence" value="ECO:0007669"/>
    <property type="project" value="UniProtKB-KW"/>
</dbReference>
<evidence type="ECO:0000313" key="8">
    <source>
        <dbReference type="EMBL" id="OMH41020.1"/>
    </source>
</evidence>
<organism evidence="8 9">
    <name type="scientific">Desulfurobacterium indicum</name>
    <dbReference type="NCBI Taxonomy" id="1914305"/>
    <lineage>
        <taxon>Bacteria</taxon>
        <taxon>Pseudomonadati</taxon>
        <taxon>Aquificota</taxon>
        <taxon>Aquificia</taxon>
        <taxon>Desulfurobacteriales</taxon>
        <taxon>Desulfurobacteriaceae</taxon>
        <taxon>Desulfurobacterium</taxon>
    </lineage>
</organism>
<comment type="subcellular location">
    <subcellularLocation>
        <location evidence="1">Membrane</location>
        <topology evidence="1">Multi-pass membrane protein</topology>
    </subcellularLocation>
</comment>
<evidence type="ECO:0000256" key="7">
    <source>
        <dbReference type="SAM" id="Phobius"/>
    </source>
</evidence>
<feature type="transmembrane region" description="Helical" evidence="7">
    <location>
        <begin position="182"/>
        <end position="205"/>
    </location>
</feature>
<evidence type="ECO:0000256" key="3">
    <source>
        <dbReference type="ARBA" id="ARBA00022692"/>
    </source>
</evidence>
<dbReference type="AlphaFoldDB" id="A0A1R1MMS7"/>
<dbReference type="RefSeq" id="WP_076712500.1">
    <property type="nucleotide sequence ID" value="NZ_MOEN01000005.1"/>
</dbReference>
<evidence type="ECO:0000256" key="1">
    <source>
        <dbReference type="ARBA" id="ARBA00004141"/>
    </source>
</evidence>
<sequence>MKNYDKVKERIKNFGPGIITGGADNDPAGIITYTMIGATTGLKQLWLMVFSTPMMIAVQDSVARIAIVTGKSLSEVLKTFYTKKTATIVISLLLIANLFTIAADMEAVAQIFEIVTGIHAIYWLIPINILIGYLVIFKTYRTVKKTLVSLTAILAVYIFSAIKCKPDISTLITNTLIPHIKFSGAFFMAALGLLGTTISPYMMFWQATEEKIEHKTVVQIEDATLDTVAGMIYSNVVAYFIIIAAAYTLFGHHIFVSTIKEAAIAIKPVAGSFSFTLFSIGIIAAGFIAIPVLAGSSAYAIADLFGWRKGFEEKVSSAKGFYIVFLGSLLIGDIINLSPISAVNALYYSQILDGMLLPFLVAVIAIVANNKKIMGDFTNTAFNNIFCFVTFIISLACIVIMLWQMIV</sequence>
<dbReference type="GO" id="GO:0015086">
    <property type="term" value="F:cadmium ion transmembrane transporter activity"/>
    <property type="evidence" value="ECO:0007669"/>
    <property type="project" value="TreeGrafter"/>
</dbReference>
<dbReference type="STRING" id="1914305.BLW93_02280"/>
<feature type="transmembrane region" description="Helical" evidence="7">
    <location>
        <begin position="381"/>
        <end position="406"/>
    </location>
</feature>
<evidence type="ECO:0000256" key="5">
    <source>
        <dbReference type="ARBA" id="ARBA00022989"/>
    </source>
</evidence>
<keyword evidence="5 7" id="KW-1133">Transmembrane helix</keyword>
<dbReference type="OrthoDB" id="141480at2"/>
<dbReference type="InterPro" id="IPR001046">
    <property type="entry name" value="NRAMP_fam"/>
</dbReference>
<feature type="transmembrane region" description="Helical" evidence="7">
    <location>
        <begin position="346"/>
        <end position="369"/>
    </location>
</feature>
<gene>
    <name evidence="8" type="ORF">BLW93_02280</name>
</gene>
<dbReference type="EMBL" id="MOEN01000005">
    <property type="protein sequence ID" value="OMH41020.1"/>
    <property type="molecule type" value="Genomic_DNA"/>
</dbReference>
<feature type="transmembrane region" description="Helical" evidence="7">
    <location>
        <begin position="236"/>
        <end position="255"/>
    </location>
</feature>
<keyword evidence="3 7" id="KW-0812">Transmembrane</keyword>
<feature type="transmembrane region" description="Helical" evidence="7">
    <location>
        <begin position="146"/>
        <end position="162"/>
    </location>
</feature>
<keyword evidence="9" id="KW-1185">Reference proteome</keyword>
<dbReference type="PANTHER" id="PTHR11706:SF33">
    <property type="entry name" value="NATURAL RESISTANCE-ASSOCIATED MACROPHAGE PROTEIN 2"/>
    <property type="match status" value="1"/>
</dbReference>
<keyword evidence="4" id="KW-0769">Symport</keyword>
<dbReference type="Pfam" id="PF01566">
    <property type="entry name" value="Nramp"/>
    <property type="match status" value="1"/>
</dbReference>
<feature type="transmembrane region" description="Helical" evidence="7">
    <location>
        <begin position="85"/>
        <end position="103"/>
    </location>
</feature>
<keyword evidence="2" id="KW-0813">Transport</keyword>
<keyword evidence="6 7" id="KW-0472">Membrane</keyword>
<reference evidence="8 9" key="1">
    <citation type="submission" date="2016-10" db="EMBL/GenBank/DDBJ databases">
        <title>Genome sequence of a sulfur-reducing bacterium Desulfurobacterium indicum K6013.</title>
        <authorList>
            <person name="Cao J."/>
            <person name="Shao Z."/>
            <person name="Alain K."/>
            <person name="Jebbar M."/>
        </authorList>
    </citation>
    <scope>NUCLEOTIDE SEQUENCE [LARGE SCALE GENOMIC DNA]</scope>
    <source>
        <strain evidence="8 9">K6013</strain>
    </source>
</reference>